<dbReference type="Gene3D" id="3.10.20.270">
    <property type="entry name" value="TmoB-like"/>
    <property type="match status" value="1"/>
</dbReference>
<dbReference type="RefSeq" id="WP_256421932.1">
    <property type="nucleotide sequence ID" value="NZ_JANHDI010000009.1"/>
</dbReference>
<dbReference type="InterPro" id="IPR009355">
    <property type="entry name" value="Toluene_mOase_B"/>
</dbReference>
<dbReference type="Pfam" id="PF06234">
    <property type="entry name" value="TmoB"/>
    <property type="match status" value="1"/>
</dbReference>
<dbReference type="InterPro" id="IPR036713">
    <property type="entry name" value="TmoB-like_sf"/>
</dbReference>
<name>A0ABD6CQ89_9EURY</name>
<evidence type="ECO:0000256" key="1">
    <source>
        <dbReference type="SAM" id="MobiDB-lite"/>
    </source>
</evidence>
<dbReference type="AlphaFoldDB" id="A0ABD6CQ89"/>
<dbReference type="Proteomes" id="UP001597085">
    <property type="component" value="Unassembled WGS sequence"/>
</dbReference>
<comment type="caution">
    <text evidence="2">The sequence shown here is derived from an EMBL/GenBank/DDBJ whole genome shotgun (WGS) entry which is preliminary data.</text>
</comment>
<evidence type="ECO:0000313" key="2">
    <source>
        <dbReference type="EMBL" id="MFD1600188.1"/>
    </source>
</evidence>
<proteinExistence type="predicted"/>
<organism evidence="2 3">
    <name type="scientific">Halobellus rarus</name>
    <dbReference type="NCBI Taxonomy" id="1126237"/>
    <lineage>
        <taxon>Archaea</taxon>
        <taxon>Methanobacteriati</taxon>
        <taxon>Methanobacteriota</taxon>
        <taxon>Stenosarchaea group</taxon>
        <taxon>Halobacteria</taxon>
        <taxon>Halobacteriales</taxon>
        <taxon>Haloferacaceae</taxon>
        <taxon>Halobellus</taxon>
    </lineage>
</organism>
<protein>
    <submittedName>
        <fullName evidence="2">Toluene-4-monooxygenase system B family protein</fullName>
    </submittedName>
</protein>
<sequence>MAEFPLLVRFRTDDYPTLVPVDSEDTVSEAAEKISHVVDSRVHIDHDRPLSMIYGGEVLADDALISDILDPVEYVELQYEGEEIPEGFGKSHPAWTDESMLEAYPEHAKPQE</sequence>
<feature type="region of interest" description="Disordered" evidence="1">
    <location>
        <begin position="85"/>
        <end position="112"/>
    </location>
</feature>
<dbReference type="EMBL" id="JBHUDK010000014">
    <property type="protein sequence ID" value="MFD1600188.1"/>
    <property type="molecule type" value="Genomic_DNA"/>
</dbReference>
<reference evidence="2 3" key="1">
    <citation type="journal article" date="2019" name="Int. J. Syst. Evol. Microbiol.">
        <title>The Global Catalogue of Microorganisms (GCM) 10K type strain sequencing project: providing services to taxonomists for standard genome sequencing and annotation.</title>
        <authorList>
            <consortium name="The Broad Institute Genomics Platform"/>
            <consortium name="The Broad Institute Genome Sequencing Center for Infectious Disease"/>
            <person name="Wu L."/>
            <person name="Ma J."/>
        </authorList>
    </citation>
    <scope>NUCLEOTIDE SEQUENCE [LARGE SCALE GENOMIC DNA]</scope>
    <source>
        <strain evidence="2 3">CGMCC 1.12121</strain>
    </source>
</reference>
<dbReference type="SUPFAM" id="SSF110814">
    <property type="entry name" value="TmoB-like"/>
    <property type="match status" value="1"/>
</dbReference>
<gene>
    <name evidence="2" type="ORF">ACFSBX_14585</name>
</gene>
<evidence type="ECO:0000313" key="3">
    <source>
        <dbReference type="Proteomes" id="UP001597085"/>
    </source>
</evidence>
<accession>A0ABD6CQ89</accession>
<keyword evidence="3" id="KW-1185">Reference proteome</keyword>